<dbReference type="Pfam" id="PF03129">
    <property type="entry name" value="HGTP_anticodon"/>
    <property type="match status" value="1"/>
</dbReference>
<name>A0A8D8Z545_9HEMI</name>
<dbReference type="SUPFAM" id="SSF52954">
    <property type="entry name" value="Class II aaRS ABD-related"/>
    <property type="match status" value="1"/>
</dbReference>
<dbReference type="InterPro" id="IPR027031">
    <property type="entry name" value="Gly-tRNA_synthase/POLG2"/>
</dbReference>
<dbReference type="GO" id="GO:0005739">
    <property type="term" value="C:mitochondrion"/>
    <property type="evidence" value="ECO:0007669"/>
    <property type="project" value="TreeGrafter"/>
</dbReference>
<sequence length="468" mass="52383">MTTRDLLNEIFALKYFLSPVFASSKGSVSRKGPNNARASPARNNLGSKNHQVSPTSSCPENGPVSPNNSSENGPSSVPVSNLVERYKFAPCGHLLAENIRTEWVRSCVLRREEPAFLFSQMEDRGSTADAITNLREMFLATKELSNGKVPFIVASLAREYDNGIMPLSDCSMSNGQGGMSISDTSMSNGKTSMSNGHSETSNHNPSQNETEIIVDDHEWRHYFSPTELTSLRGFLFVTPSCGQQLFYHWQSQRKYWWRKFSCDPGKISVSEDAPNKTVNIQIELPFSGGSHQVMETIVNHGTGYFEQLEPGQRDAFEIKDGRKKCLPYLIESKLSVEAATLSLLCESLSRRGERQVMRLHRKLAPYKVAFLNSNDDELKSLAQYLYENLRQSHIHCLFSPLDAGLKSPTSIESQLSVNDRLGVPYSVLIRDSALQDGLISIRNRDTTLEEKVHISKLNEYVESLLKNS</sequence>
<dbReference type="EMBL" id="HBUF01423134">
    <property type="protein sequence ID" value="CAG6741081.1"/>
    <property type="molecule type" value="Transcribed_RNA"/>
</dbReference>
<evidence type="ECO:0000256" key="1">
    <source>
        <dbReference type="SAM" id="MobiDB-lite"/>
    </source>
</evidence>
<feature type="compositionally biased region" description="Low complexity" evidence="1">
    <location>
        <begin position="33"/>
        <end position="44"/>
    </location>
</feature>
<dbReference type="InterPro" id="IPR045864">
    <property type="entry name" value="aa-tRNA-synth_II/BPL/LPL"/>
</dbReference>
<evidence type="ECO:0000313" key="3">
    <source>
        <dbReference type="EMBL" id="CAG6741080.1"/>
    </source>
</evidence>
<feature type="compositionally biased region" description="Low complexity" evidence="1">
    <location>
        <begin position="59"/>
        <end position="77"/>
    </location>
</feature>
<proteinExistence type="predicted"/>
<dbReference type="AlphaFoldDB" id="A0A8D8Z545"/>
<reference evidence="3" key="1">
    <citation type="submission" date="2021-05" db="EMBL/GenBank/DDBJ databases">
        <authorList>
            <person name="Alioto T."/>
            <person name="Alioto T."/>
            <person name="Gomez Garrido J."/>
        </authorList>
    </citation>
    <scope>NUCLEOTIDE SEQUENCE</scope>
</reference>
<feature type="compositionally biased region" description="Polar residues" evidence="1">
    <location>
        <begin position="45"/>
        <end position="58"/>
    </location>
</feature>
<feature type="region of interest" description="Disordered" evidence="1">
    <location>
        <begin position="24"/>
        <end position="77"/>
    </location>
</feature>
<dbReference type="InterPro" id="IPR004154">
    <property type="entry name" value="Anticodon-bd"/>
</dbReference>
<organism evidence="3">
    <name type="scientific">Cacopsylla melanoneura</name>
    <dbReference type="NCBI Taxonomy" id="428564"/>
    <lineage>
        <taxon>Eukaryota</taxon>
        <taxon>Metazoa</taxon>
        <taxon>Ecdysozoa</taxon>
        <taxon>Arthropoda</taxon>
        <taxon>Hexapoda</taxon>
        <taxon>Insecta</taxon>
        <taxon>Pterygota</taxon>
        <taxon>Neoptera</taxon>
        <taxon>Paraneoptera</taxon>
        <taxon>Hemiptera</taxon>
        <taxon>Sternorrhyncha</taxon>
        <taxon>Psylloidea</taxon>
        <taxon>Psyllidae</taxon>
        <taxon>Psyllinae</taxon>
        <taxon>Cacopsylla</taxon>
    </lineage>
</organism>
<protein>
    <submittedName>
        <fullName evidence="3">DNA polymerase subunit gamma-2, mitochondrial</fullName>
    </submittedName>
</protein>
<accession>A0A8D8Z545</accession>
<dbReference type="GO" id="GO:0006264">
    <property type="term" value="P:mitochondrial DNA replication"/>
    <property type="evidence" value="ECO:0007669"/>
    <property type="project" value="TreeGrafter"/>
</dbReference>
<evidence type="ECO:0000259" key="2">
    <source>
        <dbReference type="Pfam" id="PF03129"/>
    </source>
</evidence>
<dbReference type="PANTHER" id="PTHR10745:SF8">
    <property type="entry name" value="DNA POLYMERASE SUBUNIT GAMMA-2, MITOCHONDRIAL"/>
    <property type="match status" value="1"/>
</dbReference>
<dbReference type="InterPro" id="IPR036621">
    <property type="entry name" value="Anticodon-bd_dom_sf"/>
</dbReference>
<feature type="domain" description="Anticodon-binding" evidence="2">
    <location>
        <begin position="368"/>
        <end position="463"/>
    </location>
</feature>
<feature type="region of interest" description="Disordered" evidence="1">
    <location>
        <begin position="186"/>
        <end position="208"/>
    </location>
</feature>
<dbReference type="Gene3D" id="3.30.930.10">
    <property type="entry name" value="Bira Bifunctional Protein, Domain 2"/>
    <property type="match status" value="2"/>
</dbReference>
<dbReference type="SUPFAM" id="SSF55681">
    <property type="entry name" value="Class II aaRS and biotin synthetases"/>
    <property type="match status" value="1"/>
</dbReference>
<dbReference type="Gene3D" id="3.40.50.800">
    <property type="entry name" value="Anticodon-binding domain"/>
    <property type="match status" value="1"/>
</dbReference>
<dbReference type="PANTHER" id="PTHR10745">
    <property type="entry name" value="GLYCYL-TRNA SYNTHETASE/DNA POLYMERASE SUBUNIT GAMMA-2"/>
    <property type="match status" value="1"/>
</dbReference>
<dbReference type="EMBL" id="HBUF01423133">
    <property type="protein sequence ID" value="CAG6741080.1"/>
    <property type="molecule type" value="Transcribed_RNA"/>
</dbReference>